<dbReference type="Pfam" id="PF07670">
    <property type="entry name" value="Gate"/>
    <property type="match status" value="1"/>
</dbReference>
<dbReference type="Proteomes" id="UP000240042">
    <property type="component" value="Unassembled WGS sequence"/>
</dbReference>
<evidence type="ECO:0000256" key="1">
    <source>
        <dbReference type="ARBA" id="ARBA00004651"/>
    </source>
</evidence>
<feature type="domain" description="Concentrative nucleoside transporter C-terminal" evidence="9">
    <location>
        <begin position="323"/>
        <end position="526"/>
    </location>
</feature>
<evidence type="ECO:0000256" key="2">
    <source>
        <dbReference type="ARBA" id="ARBA00009033"/>
    </source>
</evidence>
<feature type="transmembrane region" description="Helical" evidence="7">
    <location>
        <begin position="471"/>
        <end position="496"/>
    </location>
</feature>
<dbReference type="InterPro" id="IPR002668">
    <property type="entry name" value="CNT_N_dom"/>
</dbReference>
<dbReference type="PANTHER" id="PTHR10590:SF4">
    <property type="entry name" value="SOLUTE CARRIER FAMILY 28 MEMBER 3"/>
    <property type="match status" value="1"/>
</dbReference>
<protein>
    <submittedName>
        <fullName evidence="11">Nucleoside transporter</fullName>
    </submittedName>
</protein>
<dbReference type="PANTHER" id="PTHR10590">
    <property type="entry name" value="SODIUM/NUCLEOSIDE COTRANSPORTER"/>
    <property type="match status" value="1"/>
</dbReference>
<feature type="transmembrane region" description="Helical" evidence="7">
    <location>
        <begin position="295"/>
        <end position="315"/>
    </location>
</feature>
<feature type="transmembrane region" description="Helical" evidence="7">
    <location>
        <begin position="146"/>
        <end position="170"/>
    </location>
</feature>
<evidence type="ECO:0000313" key="11">
    <source>
        <dbReference type="EMBL" id="SFB74049.1"/>
    </source>
</evidence>
<evidence type="ECO:0000313" key="12">
    <source>
        <dbReference type="Proteomes" id="UP000240042"/>
    </source>
</evidence>
<name>A0A1I1DGD5_BREAD</name>
<dbReference type="GO" id="GO:0005415">
    <property type="term" value="F:nucleoside:sodium symporter activity"/>
    <property type="evidence" value="ECO:0007669"/>
    <property type="project" value="TreeGrafter"/>
</dbReference>
<feature type="transmembrane region" description="Helical" evidence="7">
    <location>
        <begin position="36"/>
        <end position="69"/>
    </location>
</feature>
<evidence type="ECO:0000256" key="6">
    <source>
        <dbReference type="ARBA" id="ARBA00023136"/>
    </source>
</evidence>
<keyword evidence="5 7" id="KW-1133">Transmembrane helix</keyword>
<evidence type="ECO:0000259" key="8">
    <source>
        <dbReference type="Pfam" id="PF01773"/>
    </source>
</evidence>
<proteinExistence type="inferred from homology"/>
<keyword evidence="6 7" id="KW-0472">Membrane</keyword>
<reference evidence="12" key="1">
    <citation type="submission" date="2016-10" db="EMBL/GenBank/DDBJ databases">
        <authorList>
            <person name="Varghese N."/>
            <person name="Submissions S."/>
        </authorList>
    </citation>
    <scope>NUCLEOTIDE SEQUENCE [LARGE SCALE GENOMIC DNA]</scope>
    <source>
        <strain evidence="12">ATCC 43811</strain>
    </source>
</reference>
<evidence type="ECO:0000256" key="3">
    <source>
        <dbReference type="ARBA" id="ARBA00022475"/>
    </source>
</evidence>
<feature type="transmembrane region" description="Helical" evidence="7">
    <location>
        <begin position="113"/>
        <end position="134"/>
    </location>
</feature>
<feature type="domain" description="Nucleoside transporter/FeoB GTPase Gate" evidence="10">
    <location>
        <begin position="220"/>
        <end position="318"/>
    </location>
</feature>
<feature type="transmembrane region" description="Helical" evidence="7">
    <location>
        <begin position="508"/>
        <end position="529"/>
    </location>
</feature>
<dbReference type="OrthoDB" id="9766455at2"/>
<dbReference type="GO" id="GO:0005886">
    <property type="term" value="C:plasma membrane"/>
    <property type="evidence" value="ECO:0007669"/>
    <property type="project" value="UniProtKB-SubCell"/>
</dbReference>
<feature type="transmembrane region" description="Helical" evidence="7">
    <location>
        <begin position="409"/>
        <end position="430"/>
    </location>
</feature>
<evidence type="ECO:0000256" key="7">
    <source>
        <dbReference type="SAM" id="Phobius"/>
    </source>
</evidence>
<sequence>MKFIGVIGVLFFMGIAFLFSKNKKSVKLQTVFWGLMLQILFSFIILGTTTVSSVAAGIFIFLLCVYLAVTRFNRAGFFRKQLFTALLAVIMSAALIFIGYIVGVQPSSGAEPYFVSISPVVQIFWLLIFIVWILRKFIQNHTFRLFPLNSIFFLVAVSLSFGGSLALSAATNGQFGTPSASMAKLSASVGKFLMIPTDEGASFVFGSLYDPSGPWGFLFFVKVLPTIIFFSAFISVLYYFGIVQVLIEEMARFMRWTMKTSGTETLSCAANIFVGQTEAPILVKPFVSTMTNSELHAIMSGGFATISGGVFAGFVSMGIDASYLIGASIMSAPAALLLSKIWYPETEHSISDGETPLPAVQISDNVIGAAAQGTNDGLHLALNVGAMLLAFVALIEVTNMGLRFINPDLSLNMIFGYIFRYLALILGTPIQDAQNVGTLLGNKIALNEFVAYLTLSEMLKNGILSPKAQVIATYALCGFANLSSIGIQIGGISMMAPGRRADITRLSFSAMWTGAFASWMTAAIAGIFVG</sequence>
<dbReference type="InterPro" id="IPR011642">
    <property type="entry name" value="Gate_dom"/>
</dbReference>
<accession>A0A1I1DGD5</accession>
<gene>
    <name evidence="11" type="ORF">SAMN02745150_00516</name>
</gene>
<dbReference type="AlphaFoldDB" id="A0A1I1DGD5"/>
<dbReference type="InterPro" id="IPR008276">
    <property type="entry name" value="C_nuclsd_transpt"/>
</dbReference>
<feature type="transmembrane region" description="Helical" evidence="7">
    <location>
        <begin position="215"/>
        <end position="240"/>
    </location>
</feature>
<evidence type="ECO:0000256" key="5">
    <source>
        <dbReference type="ARBA" id="ARBA00022989"/>
    </source>
</evidence>
<comment type="similarity">
    <text evidence="2">Belongs to the concentrative nucleoside transporter (CNT) (TC 2.A.41) family.</text>
</comment>
<dbReference type="Pfam" id="PF07662">
    <property type="entry name" value="Nucleos_tra2_C"/>
    <property type="match status" value="1"/>
</dbReference>
<comment type="subcellular location">
    <subcellularLocation>
        <location evidence="1">Cell membrane</location>
        <topology evidence="1">Multi-pass membrane protein</topology>
    </subcellularLocation>
</comment>
<feature type="transmembrane region" description="Helical" evidence="7">
    <location>
        <begin position="81"/>
        <end position="101"/>
    </location>
</feature>
<dbReference type="EMBL" id="FOKY01000002">
    <property type="protein sequence ID" value="SFB74049.1"/>
    <property type="molecule type" value="Genomic_DNA"/>
</dbReference>
<feature type="transmembrane region" description="Helical" evidence="7">
    <location>
        <begin position="378"/>
        <end position="397"/>
    </location>
</feature>
<keyword evidence="3" id="KW-1003">Cell membrane</keyword>
<evidence type="ECO:0000259" key="9">
    <source>
        <dbReference type="Pfam" id="PF07662"/>
    </source>
</evidence>
<feature type="domain" description="Concentrative nucleoside transporter N-terminal" evidence="8">
    <location>
        <begin position="7"/>
        <end position="56"/>
    </location>
</feature>
<organism evidence="11 12">
    <name type="scientific">Brevinema andersonii</name>
    <dbReference type="NCBI Taxonomy" id="34097"/>
    <lineage>
        <taxon>Bacteria</taxon>
        <taxon>Pseudomonadati</taxon>
        <taxon>Spirochaetota</taxon>
        <taxon>Spirochaetia</taxon>
        <taxon>Brevinematales</taxon>
        <taxon>Brevinemataceae</taxon>
        <taxon>Brevinema</taxon>
    </lineage>
</organism>
<evidence type="ECO:0000256" key="4">
    <source>
        <dbReference type="ARBA" id="ARBA00022692"/>
    </source>
</evidence>
<dbReference type="STRING" id="34097.SAMN02745150_00516"/>
<dbReference type="RefSeq" id="WP_092318287.1">
    <property type="nucleotide sequence ID" value="NZ_FOKY01000002.1"/>
</dbReference>
<evidence type="ECO:0000259" key="10">
    <source>
        <dbReference type="Pfam" id="PF07670"/>
    </source>
</evidence>
<keyword evidence="12" id="KW-1185">Reference proteome</keyword>
<dbReference type="InterPro" id="IPR011657">
    <property type="entry name" value="CNT_C_dom"/>
</dbReference>
<keyword evidence="4 7" id="KW-0812">Transmembrane</keyword>
<dbReference type="Pfam" id="PF01773">
    <property type="entry name" value="Nucleos_tra2_N"/>
    <property type="match status" value="1"/>
</dbReference>